<feature type="domain" description="Na+/H+ antiporter MnhB subunit-related protein" evidence="13">
    <location>
        <begin position="811"/>
        <end position="937"/>
    </location>
</feature>
<evidence type="ECO:0000256" key="1">
    <source>
        <dbReference type="ARBA" id="ARBA00004651"/>
    </source>
</evidence>
<keyword evidence="2" id="KW-0813">Transport</keyword>
<evidence type="ECO:0000256" key="3">
    <source>
        <dbReference type="ARBA" id="ARBA00022449"/>
    </source>
</evidence>
<keyword evidence="8 10" id="KW-0472">Membrane</keyword>
<feature type="transmembrane region" description="Helical" evidence="10">
    <location>
        <begin position="83"/>
        <end position="106"/>
    </location>
</feature>
<evidence type="ECO:0000256" key="4">
    <source>
        <dbReference type="ARBA" id="ARBA00022475"/>
    </source>
</evidence>
<evidence type="ECO:0000256" key="6">
    <source>
        <dbReference type="ARBA" id="ARBA00022989"/>
    </source>
</evidence>
<evidence type="ECO:0000259" key="12">
    <source>
        <dbReference type="Pfam" id="PF00662"/>
    </source>
</evidence>
<evidence type="ECO:0000259" key="14">
    <source>
        <dbReference type="Pfam" id="PF13244"/>
    </source>
</evidence>
<evidence type="ECO:0000256" key="10">
    <source>
        <dbReference type="SAM" id="Phobius"/>
    </source>
</evidence>
<feature type="transmembrane region" description="Helical" evidence="10">
    <location>
        <begin position="674"/>
        <end position="694"/>
    </location>
</feature>
<dbReference type="RefSeq" id="WP_128228897.1">
    <property type="nucleotide sequence ID" value="NZ_SACR01000003.1"/>
</dbReference>
<feature type="domain" description="NADH-Ubiquinone oxidoreductase (complex I) chain 5 N-terminal" evidence="12">
    <location>
        <begin position="68"/>
        <end position="111"/>
    </location>
</feature>
<feature type="transmembrane region" description="Helical" evidence="10">
    <location>
        <begin position="921"/>
        <end position="943"/>
    </location>
</feature>
<feature type="transmembrane region" description="Helical" evidence="10">
    <location>
        <begin position="877"/>
        <end position="901"/>
    </location>
</feature>
<feature type="transmembrane region" description="Helical" evidence="10">
    <location>
        <begin position="476"/>
        <end position="501"/>
    </location>
</feature>
<feature type="transmembrane region" description="Helical" evidence="10">
    <location>
        <begin position="714"/>
        <end position="730"/>
    </location>
</feature>
<dbReference type="NCBIfam" id="NF009288">
    <property type="entry name" value="PRK12648.1"/>
    <property type="match status" value="1"/>
</dbReference>
<dbReference type="Pfam" id="PF00361">
    <property type="entry name" value="Proton_antipo_M"/>
    <property type="match status" value="1"/>
</dbReference>
<keyword evidence="5 9" id="KW-0812">Transmembrane</keyword>
<protein>
    <submittedName>
        <fullName evidence="16">Monovalent cation/H+ antiporter subunit A</fullName>
    </submittedName>
</protein>
<keyword evidence="4" id="KW-1003">Cell membrane</keyword>
<feature type="transmembrane region" description="Helical" evidence="10">
    <location>
        <begin position="118"/>
        <end position="134"/>
    </location>
</feature>
<feature type="transmembrane region" description="Helical" evidence="10">
    <location>
        <begin position="6"/>
        <end position="23"/>
    </location>
</feature>
<dbReference type="PANTHER" id="PTHR43373">
    <property type="entry name" value="NA(+)/H(+) ANTIPORTER SUBUNIT"/>
    <property type="match status" value="1"/>
</dbReference>
<dbReference type="InterPro" id="IPR025383">
    <property type="entry name" value="MrpA_C/MbhD"/>
</dbReference>
<feature type="transmembrane region" description="Helical" evidence="10">
    <location>
        <begin position="837"/>
        <end position="856"/>
    </location>
</feature>
<keyword evidence="7" id="KW-0406">Ion transport</keyword>
<evidence type="ECO:0000256" key="5">
    <source>
        <dbReference type="ARBA" id="ARBA00022692"/>
    </source>
</evidence>
<evidence type="ECO:0000259" key="15">
    <source>
        <dbReference type="Pfam" id="PF20501"/>
    </source>
</evidence>
<feature type="transmembrane region" description="Helical" evidence="10">
    <location>
        <begin position="767"/>
        <end position="785"/>
    </location>
</feature>
<dbReference type="InterPro" id="IPR046806">
    <property type="entry name" value="MrpA_C/MbhE"/>
</dbReference>
<dbReference type="EMBL" id="SACR01000003">
    <property type="protein sequence ID" value="RVU46537.1"/>
    <property type="molecule type" value="Genomic_DNA"/>
</dbReference>
<dbReference type="InterPro" id="IPR001750">
    <property type="entry name" value="ND/Mrp_TM"/>
</dbReference>
<evidence type="ECO:0000256" key="8">
    <source>
        <dbReference type="ARBA" id="ARBA00023136"/>
    </source>
</evidence>
<evidence type="ECO:0000256" key="2">
    <source>
        <dbReference type="ARBA" id="ARBA00022448"/>
    </source>
</evidence>
<feature type="transmembrane region" description="Helical" evidence="10">
    <location>
        <begin position="588"/>
        <end position="605"/>
    </location>
</feature>
<feature type="domain" description="MrpA C-terminal/MbhE" evidence="15">
    <location>
        <begin position="707"/>
        <end position="789"/>
    </location>
</feature>
<dbReference type="InterPro" id="IPR001516">
    <property type="entry name" value="Proton_antipo_N"/>
</dbReference>
<feature type="transmembrane region" description="Helical" evidence="10">
    <location>
        <begin position="171"/>
        <end position="194"/>
    </location>
</feature>
<dbReference type="GO" id="GO:0006811">
    <property type="term" value="P:monoatomic ion transport"/>
    <property type="evidence" value="ECO:0007669"/>
    <property type="project" value="UniProtKB-KW"/>
</dbReference>
<comment type="subcellular location">
    <subcellularLocation>
        <location evidence="1">Cell membrane</location>
        <topology evidence="1">Multi-pass membrane protein</topology>
    </subcellularLocation>
    <subcellularLocation>
        <location evidence="9">Membrane</location>
        <topology evidence="9">Multi-pass membrane protein</topology>
    </subcellularLocation>
</comment>
<evidence type="ECO:0000256" key="9">
    <source>
        <dbReference type="RuleBase" id="RU000320"/>
    </source>
</evidence>
<dbReference type="GO" id="GO:0005886">
    <property type="term" value="C:plasma membrane"/>
    <property type="evidence" value="ECO:0007669"/>
    <property type="project" value="UniProtKB-SubCell"/>
</dbReference>
<dbReference type="PANTHER" id="PTHR43373:SF1">
    <property type="entry name" value="NA(+)_H(+) ANTIPORTER SUBUNIT A"/>
    <property type="match status" value="1"/>
</dbReference>
<feature type="transmembrane region" description="Helical" evidence="10">
    <location>
        <begin position="286"/>
        <end position="307"/>
    </location>
</feature>
<evidence type="ECO:0000256" key="7">
    <source>
        <dbReference type="ARBA" id="ARBA00023065"/>
    </source>
</evidence>
<feature type="domain" description="MrpA C-terminal/MbhD" evidence="14">
    <location>
        <begin position="633"/>
        <end position="697"/>
    </location>
</feature>
<dbReference type="AlphaFoldDB" id="A0A437RID8"/>
<dbReference type="InterPro" id="IPR050616">
    <property type="entry name" value="CPA3_Na-H_Antiporter_A"/>
</dbReference>
<gene>
    <name evidence="16" type="ORF">EOE66_12030</name>
</gene>
<dbReference type="Proteomes" id="UP000285575">
    <property type="component" value="Unassembled WGS sequence"/>
</dbReference>
<evidence type="ECO:0000313" key="16">
    <source>
        <dbReference type="EMBL" id="RVU46537.1"/>
    </source>
</evidence>
<feature type="transmembrane region" description="Helical" evidence="10">
    <location>
        <begin position="35"/>
        <end position="54"/>
    </location>
</feature>
<dbReference type="GO" id="GO:0015297">
    <property type="term" value="F:antiporter activity"/>
    <property type="evidence" value="ECO:0007669"/>
    <property type="project" value="UniProtKB-KW"/>
</dbReference>
<dbReference type="Pfam" id="PF13244">
    <property type="entry name" value="MbhD"/>
    <property type="match status" value="1"/>
</dbReference>
<dbReference type="OrthoDB" id="9811798at2"/>
<feature type="transmembrane region" description="Helical" evidence="10">
    <location>
        <begin position="421"/>
        <end position="443"/>
    </location>
</feature>
<evidence type="ECO:0000259" key="11">
    <source>
        <dbReference type="Pfam" id="PF00361"/>
    </source>
</evidence>
<reference evidence="16 17" key="1">
    <citation type="submission" date="2019-01" db="EMBL/GenBank/DDBJ databases">
        <authorList>
            <person name="Chen W.-M."/>
        </authorList>
    </citation>
    <scope>NUCLEOTIDE SEQUENCE [LARGE SCALE GENOMIC DNA]</scope>
    <source>
        <strain evidence="16 17">KYPY4</strain>
    </source>
</reference>
<dbReference type="Pfam" id="PF04039">
    <property type="entry name" value="MnhB"/>
    <property type="match status" value="1"/>
</dbReference>
<dbReference type="InterPro" id="IPR007182">
    <property type="entry name" value="MnhB"/>
</dbReference>
<keyword evidence="6 10" id="KW-1133">Transmembrane helix</keyword>
<dbReference type="Pfam" id="PF20501">
    <property type="entry name" value="MbhE"/>
    <property type="match status" value="1"/>
</dbReference>
<feature type="transmembrane region" description="Helical" evidence="10">
    <location>
        <begin position="625"/>
        <end position="643"/>
    </location>
</feature>
<feature type="transmembrane region" description="Helical" evidence="10">
    <location>
        <begin position="521"/>
        <end position="542"/>
    </location>
</feature>
<keyword evidence="17" id="KW-1185">Reference proteome</keyword>
<feature type="transmembrane region" description="Helical" evidence="10">
    <location>
        <begin position="140"/>
        <end position="159"/>
    </location>
</feature>
<feature type="transmembrane region" description="Helical" evidence="10">
    <location>
        <begin position="650"/>
        <end position="668"/>
    </location>
</feature>
<feature type="transmembrane region" description="Helical" evidence="10">
    <location>
        <begin position="258"/>
        <end position="280"/>
    </location>
</feature>
<feature type="domain" description="NADH:quinone oxidoreductase/Mrp antiporter transmembrane" evidence="11">
    <location>
        <begin position="135"/>
        <end position="420"/>
    </location>
</feature>
<dbReference type="Pfam" id="PF00662">
    <property type="entry name" value="Proton_antipo_N"/>
    <property type="match status" value="1"/>
</dbReference>
<proteinExistence type="predicted"/>
<evidence type="ECO:0000313" key="17">
    <source>
        <dbReference type="Proteomes" id="UP000285575"/>
    </source>
</evidence>
<name>A0A437RID8_9BURK</name>
<dbReference type="PRINTS" id="PR01434">
    <property type="entry name" value="NADHDHGNASE5"/>
</dbReference>
<evidence type="ECO:0000259" key="13">
    <source>
        <dbReference type="Pfam" id="PF04039"/>
    </source>
</evidence>
<feature type="transmembrane region" description="Helical" evidence="10">
    <location>
        <begin position="374"/>
        <end position="401"/>
    </location>
</feature>
<comment type="caution">
    <text evidence="16">The sequence shown here is derived from an EMBL/GenBank/DDBJ whole genome shotgun (WGS) entry which is preliminary data.</text>
</comment>
<sequence>MSPLSLAVLLPLVLGTGLCLWLGRVEAPLRRRATAVLAGAIALAVLGLLLSLAGPVMDGQVLLTQAEWMPAIGLNANYRLDGLGLMFGLMISGIGLLIVIYAAFYLHGGPGGDPAGKFYSQLMLFMAAMLGIALSDNLLLMVVFWELTSISSFLLVGYWGSDPKKGADARAGARMALAVTGGGGLALLAGVVVLGQMAGTYDLSTMLATPGLVEKVQADARYPLMLVLVLLGCFTKSAQLPFHFWLPQAMAAPTPVSAYLHSATMVKAGLFLMMRLTPVIGGTELFQGIVASTGLLTMVFAAFVAIFKHDLKGLLAYSTVSHLGLVTFLIGLGSPMAAVAAVFHILNHACFKAALFMSAGIVDHETGTRDMRKLGGLMALMPVVGTLALVAAAAMAGIPPFNGFISKEMMLEQALHGGTPVWGSLGWLVPVLATLGGLFSMAYSLRLVHDVFFNGPPKDLPVPHPHEPPLGMKAPVMLLVAACVAVGLLPMTLAGPLVQAASSAMLGAPAPAFQLALWHGLNIPLLMSAIAVAGGAALYFGLAQGGRLHRYLPRAFSGKGVFTALVDGLFATAGRFTALLENGSLQRYAAWMVASAVAVAAWPLLQGPGAGAGTGARALLPATPLAVVLWLALAATCAALVLGHHQRLRAVVLVGLVGLVTALTFLAFSAPDLALTQLSVEVVSTVLLLMGLALLPQTTPRESSAARRGRDAGLALLGGGGLAWLSWLVMTRDHDSIAWYFLDNTVPKGGGTNSVNVILVDFRGYDTFGEITVLGIAAVGVLALLQGLRVRRPVADGAGLAWSFREPPLLLRRAARLVLPLALVVSAYIYWRGHNLPGGGFIAGLITAVALVLQYMALGQQRADALLHAAGGRRYTVWIGIGLAIALATGVGALAFGHPFLTSAHAAPEVAVLGVLPLATAALFDLGVYITVVGSTLLTLAVLGAASKEGAAPAAAVPQGDRP</sequence>
<feature type="transmembrane region" description="Helical" evidence="10">
    <location>
        <begin position="814"/>
        <end position="831"/>
    </location>
</feature>
<accession>A0A437RID8</accession>
<keyword evidence="3" id="KW-0050">Antiport</keyword>
<organism evidence="16 17">
    <name type="scientific">Rubrivivax rivuli</name>
    <dbReference type="NCBI Taxonomy" id="1862385"/>
    <lineage>
        <taxon>Bacteria</taxon>
        <taxon>Pseudomonadati</taxon>
        <taxon>Pseudomonadota</taxon>
        <taxon>Betaproteobacteria</taxon>
        <taxon>Burkholderiales</taxon>
        <taxon>Sphaerotilaceae</taxon>
        <taxon>Rubrivivax</taxon>
    </lineage>
</organism>